<evidence type="ECO:0000313" key="2">
    <source>
        <dbReference type="EMBL" id="BCX46982.1"/>
    </source>
</evidence>
<evidence type="ECO:0000256" key="1">
    <source>
        <dbReference type="SAM" id="MobiDB-lite"/>
    </source>
</evidence>
<feature type="compositionally biased region" description="Polar residues" evidence="1">
    <location>
        <begin position="63"/>
        <end position="79"/>
    </location>
</feature>
<reference evidence="2 3" key="1">
    <citation type="submission" date="2021-06" db="EMBL/GenBank/DDBJ databases">
        <title>Complete genome of Haloferula helveola possessing various polysaccharide degrading enzymes.</title>
        <authorList>
            <person name="Takami H."/>
            <person name="Huang C."/>
            <person name="Hamasaki K."/>
        </authorList>
    </citation>
    <scope>NUCLEOTIDE SEQUENCE [LARGE SCALE GENOMIC DNA]</scope>
    <source>
        <strain evidence="2 3">CN-1</strain>
    </source>
</reference>
<dbReference type="EMBL" id="AP024702">
    <property type="protein sequence ID" value="BCX46982.1"/>
    <property type="molecule type" value="Genomic_DNA"/>
</dbReference>
<evidence type="ECO:0000313" key="3">
    <source>
        <dbReference type="Proteomes" id="UP001374893"/>
    </source>
</evidence>
<sequence>MDPERDPVGAGDEITRQQPGGGARSSGLDTLDDDQPGSGHSVAGPSDRTEWEIFSGNGGWQAKRSQTDQQTSGQALHWA</sequence>
<gene>
    <name evidence="2" type="ORF">HAHE_08900</name>
</gene>
<feature type="region of interest" description="Disordered" evidence="1">
    <location>
        <begin position="1"/>
        <end position="79"/>
    </location>
</feature>
<dbReference type="Proteomes" id="UP001374893">
    <property type="component" value="Chromosome"/>
</dbReference>
<protein>
    <submittedName>
        <fullName evidence="2">Uncharacterized protein</fullName>
    </submittedName>
</protein>
<organism evidence="2 3">
    <name type="scientific">Haloferula helveola</name>
    <dbReference type="NCBI Taxonomy" id="490095"/>
    <lineage>
        <taxon>Bacteria</taxon>
        <taxon>Pseudomonadati</taxon>
        <taxon>Verrucomicrobiota</taxon>
        <taxon>Verrucomicrobiia</taxon>
        <taxon>Verrucomicrobiales</taxon>
        <taxon>Verrucomicrobiaceae</taxon>
        <taxon>Haloferula</taxon>
    </lineage>
</organism>
<proteinExistence type="predicted"/>
<name>A0ABM7RJ16_9BACT</name>
<keyword evidence="3" id="KW-1185">Reference proteome</keyword>
<accession>A0ABM7RJ16</accession>